<dbReference type="InterPro" id="IPR047793">
    <property type="entry name" value="LiaF_C"/>
</dbReference>
<name>A0A161QNB2_9BACI</name>
<dbReference type="Proteomes" id="UP000075806">
    <property type="component" value="Unassembled WGS sequence"/>
</dbReference>
<evidence type="ECO:0000313" key="4">
    <source>
        <dbReference type="EMBL" id="KYG31843.1"/>
    </source>
</evidence>
<evidence type="ECO:0000259" key="2">
    <source>
        <dbReference type="Pfam" id="PF09922"/>
    </source>
</evidence>
<dbReference type="Pfam" id="PF09922">
    <property type="entry name" value="LiaF-like_C"/>
    <property type="match status" value="1"/>
</dbReference>
<dbReference type="InterPro" id="IPR054331">
    <property type="entry name" value="LiaF_TM"/>
</dbReference>
<dbReference type="NCBIfam" id="NF040535">
    <property type="entry name" value="LiaF_C_term"/>
    <property type="match status" value="1"/>
</dbReference>
<feature type="transmembrane region" description="Helical" evidence="1">
    <location>
        <begin position="9"/>
        <end position="42"/>
    </location>
</feature>
<dbReference type="Pfam" id="PF22570">
    <property type="entry name" value="LiaF-TM"/>
    <property type="match status" value="1"/>
</dbReference>
<organism evidence="4 5">
    <name type="scientific">Alkalihalobacillus trypoxylicola</name>
    <dbReference type="NCBI Taxonomy" id="519424"/>
    <lineage>
        <taxon>Bacteria</taxon>
        <taxon>Bacillati</taxon>
        <taxon>Bacillota</taxon>
        <taxon>Bacilli</taxon>
        <taxon>Bacillales</taxon>
        <taxon>Bacillaceae</taxon>
        <taxon>Alkalihalobacillus</taxon>
    </lineage>
</organism>
<keyword evidence="1" id="KW-1133">Transmembrane helix</keyword>
<keyword evidence="5" id="KW-1185">Reference proteome</keyword>
<accession>A0A161QNB2</accession>
<keyword evidence="1" id="KW-0472">Membrane</keyword>
<keyword evidence="1" id="KW-0812">Transmembrane</keyword>
<feature type="transmembrane region" description="Helical" evidence="1">
    <location>
        <begin position="54"/>
        <end position="86"/>
    </location>
</feature>
<sequence>MNKKTLFGLFILIIGINIFFGAFHITTGSLFAPLLFIIIGYYFSKKGRNVLSKIFYLLSAIIFLDQFLGLNFFALFFAGLFLFYGIKFIKEPSKKRDRRRTDKEERKKRYEEKESDTRKVEEDLIDSPYHQSTFMDDNDFNYSEKYLEKESLNDTHYSSTYQNQHSHEHYTPIVRRNILGDIHYNQEQFELQDMTIWNVIGDVKIDLSRAIIPEGEHVIIVQAFIGQIDIYVPEDIAVTVQTSSLVGEVTLFHEKYSGFNHQVQKAPKYYKQSPRRIKLILSTLVGEVRVREL</sequence>
<dbReference type="InterPro" id="IPR024425">
    <property type="entry name" value="LiaF-like_C"/>
</dbReference>
<feature type="domain" description="LiaF transmembrane" evidence="3">
    <location>
        <begin position="6"/>
        <end position="95"/>
    </location>
</feature>
<protein>
    <submittedName>
        <fullName evidence="4">Uncharacterized protein</fullName>
    </submittedName>
</protein>
<proteinExistence type="predicted"/>
<dbReference type="RefSeq" id="WP_045485328.1">
    <property type="nucleotide sequence ID" value="NZ_LTAO01000012.1"/>
</dbReference>
<reference evidence="4" key="1">
    <citation type="submission" date="2016-02" db="EMBL/GenBank/DDBJ databases">
        <title>Genome sequence of Bacillus trypoxylicola KCTC 13244(T).</title>
        <authorList>
            <person name="Jeong H."/>
            <person name="Park S.-H."/>
            <person name="Choi S.-K."/>
        </authorList>
    </citation>
    <scope>NUCLEOTIDE SEQUENCE [LARGE SCALE GENOMIC DNA]</scope>
    <source>
        <strain evidence="4">KCTC 13244</strain>
    </source>
</reference>
<evidence type="ECO:0000313" key="5">
    <source>
        <dbReference type="Proteomes" id="UP000075806"/>
    </source>
</evidence>
<comment type="caution">
    <text evidence="4">The sequence shown here is derived from an EMBL/GenBank/DDBJ whole genome shotgun (WGS) entry which is preliminary data.</text>
</comment>
<evidence type="ECO:0000256" key="1">
    <source>
        <dbReference type="SAM" id="Phobius"/>
    </source>
</evidence>
<dbReference type="STRING" id="519424.AZF04_03430"/>
<evidence type="ECO:0000259" key="3">
    <source>
        <dbReference type="Pfam" id="PF22570"/>
    </source>
</evidence>
<dbReference type="AlphaFoldDB" id="A0A161QNB2"/>
<feature type="domain" description="Cell wall-active antibiotics response LiaF-like C-terminal" evidence="2">
    <location>
        <begin position="179"/>
        <end position="290"/>
    </location>
</feature>
<dbReference type="OrthoDB" id="2351415at2"/>
<dbReference type="EMBL" id="LTAO01000012">
    <property type="protein sequence ID" value="KYG31843.1"/>
    <property type="molecule type" value="Genomic_DNA"/>
</dbReference>
<gene>
    <name evidence="4" type="ORF">AZF04_03430</name>
</gene>